<evidence type="ECO:0000256" key="1">
    <source>
        <dbReference type="ARBA" id="ARBA00004123"/>
    </source>
</evidence>
<reference evidence="9" key="1">
    <citation type="submission" date="2022-03" db="EMBL/GenBank/DDBJ databases">
        <authorList>
            <person name="Martin C."/>
        </authorList>
    </citation>
    <scope>NUCLEOTIDE SEQUENCE</scope>
</reference>
<feature type="region of interest" description="Disordered" evidence="7">
    <location>
        <begin position="693"/>
        <end position="755"/>
    </location>
</feature>
<dbReference type="GO" id="GO:0000785">
    <property type="term" value="C:chromatin"/>
    <property type="evidence" value="ECO:0007669"/>
    <property type="project" value="TreeGrafter"/>
</dbReference>
<feature type="region of interest" description="Disordered" evidence="7">
    <location>
        <begin position="286"/>
        <end position="460"/>
    </location>
</feature>
<proteinExistence type="predicted"/>
<dbReference type="CDD" id="cd20188">
    <property type="entry name" value="T-box_TBX2_3-like"/>
    <property type="match status" value="1"/>
</dbReference>
<dbReference type="FunFam" id="2.60.40.820:FF:000003">
    <property type="entry name" value="T-box transcription factor TBX3"/>
    <property type="match status" value="1"/>
</dbReference>
<evidence type="ECO:0000256" key="6">
    <source>
        <dbReference type="PROSITE-ProRule" id="PRU00201"/>
    </source>
</evidence>
<dbReference type="InterPro" id="IPR001699">
    <property type="entry name" value="TF_T-box"/>
</dbReference>
<gene>
    <name evidence="9" type="ORF">OFUS_LOCUS24348</name>
</gene>
<dbReference type="Gene3D" id="2.60.40.820">
    <property type="entry name" value="Transcription factor, T-box"/>
    <property type="match status" value="1"/>
</dbReference>
<dbReference type="GO" id="GO:0000978">
    <property type="term" value="F:RNA polymerase II cis-regulatory region sequence-specific DNA binding"/>
    <property type="evidence" value="ECO:0007669"/>
    <property type="project" value="InterPro"/>
</dbReference>
<dbReference type="Pfam" id="PF00907">
    <property type="entry name" value="T-box"/>
    <property type="match status" value="1"/>
</dbReference>
<comment type="caution">
    <text evidence="9">The sequence shown here is derived from an EMBL/GenBank/DDBJ whole genome shotgun (WGS) entry which is preliminary data.</text>
</comment>
<keyword evidence="2" id="KW-0805">Transcription regulation</keyword>
<dbReference type="GO" id="GO:0005634">
    <property type="term" value="C:nucleus"/>
    <property type="evidence" value="ECO:0007669"/>
    <property type="project" value="UniProtKB-SubCell"/>
</dbReference>
<dbReference type="GO" id="GO:0001708">
    <property type="term" value="P:cell fate specification"/>
    <property type="evidence" value="ECO:0007669"/>
    <property type="project" value="TreeGrafter"/>
</dbReference>
<dbReference type="GO" id="GO:0045893">
    <property type="term" value="P:positive regulation of DNA-templated transcription"/>
    <property type="evidence" value="ECO:0007669"/>
    <property type="project" value="InterPro"/>
</dbReference>
<feature type="compositionally biased region" description="Polar residues" evidence="7">
    <location>
        <begin position="733"/>
        <end position="755"/>
    </location>
</feature>
<dbReference type="InterPro" id="IPR046360">
    <property type="entry name" value="T-box_DNA-bd"/>
</dbReference>
<dbReference type="PROSITE" id="PS50252">
    <property type="entry name" value="TBOX_3"/>
    <property type="match status" value="1"/>
</dbReference>
<dbReference type="OrthoDB" id="7442607at2759"/>
<feature type="compositionally biased region" description="Polar residues" evidence="7">
    <location>
        <begin position="399"/>
        <end position="412"/>
    </location>
</feature>
<dbReference type="AlphaFoldDB" id="A0A8S4Q3Q0"/>
<dbReference type="InterPro" id="IPR018186">
    <property type="entry name" value="TF_T-box_CS"/>
</dbReference>
<dbReference type="PANTHER" id="PTHR11267">
    <property type="entry name" value="T-BOX PROTEIN-RELATED"/>
    <property type="match status" value="1"/>
</dbReference>
<sequence>MIYDQTGRSEPTEYERTAAATMAFSPFLMRPSTDYSMSAILGQVSQVGQNPYQVPGMPHGIHPSILPKLQQTVARTPLTPADIIAHQHMARGYPRPLEPEPDVQDDPKVELDNKELWEQFHKHSTEMVITKSGRRMFPAYKVKLSGLDKKAKYILLMDLVAVDDCRYKFHNSRWMVAGKADPEMPKRMYIHPDSPSSGEQWMSKLVSFHKLKLTNNISDKHGFQTILNSMHKYQPRFHLVRANDILKLPYSQFRTYVFKETSFIAVTAYQNEKVTQLKIDYNPFAKGFRDTGTGKREKKRLILGPSSNAQSVASSDGKSGPSMSPGCSDYHDNSNHDDHSDIHDSENDNSDDEEDMEICVDDRPEESNPPEVMSTPINVPQITPHITPPIKDENESSEKTATTQRSHSNYSIKSIIEDTSDDVRNNDDDVDNAKENTEKDNDNSPSVPAKSPSITSPSKSAEIRHLHTPIIEHFPTMADLSHSQGRQTIMSNTTVESHERKRSSSEHSETTGNDKDKLDTVRDHKDDSRTAIRPDTSRGSKEHTSPPNVTVIQPSLNHPMFSYLYQNGLYGASPSLPFHMGHMMLGQNALAGMPQTSLPLPFLPHPGADMGHLATVSHSSGNSIHPNFLLSSQMAALHPLLHQNYSLPHSLENVSAAHMHNGHMSQLLASRNSANRFNPYGLPHTKTTMVTTSTPLAASGNNGRIVHGGASRRLSASSPGSPNSLHSLHSPPVATNPNSPSRISPNLPPTHSTASQLRHIELMVNGLDRRPRMAHEK</sequence>
<evidence type="ECO:0000313" key="9">
    <source>
        <dbReference type="EMBL" id="CAH1800468.1"/>
    </source>
</evidence>
<evidence type="ECO:0000256" key="4">
    <source>
        <dbReference type="ARBA" id="ARBA00023163"/>
    </source>
</evidence>
<dbReference type="InterPro" id="IPR036960">
    <property type="entry name" value="T-box_sf"/>
</dbReference>
<keyword evidence="3 6" id="KW-0238">DNA-binding</keyword>
<keyword evidence="4" id="KW-0804">Transcription</keyword>
<dbReference type="EMBL" id="CAIIXF020000012">
    <property type="protein sequence ID" value="CAH1800468.1"/>
    <property type="molecule type" value="Genomic_DNA"/>
</dbReference>
<dbReference type="PROSITE" id="PS01264">
    <property type="entry name" value="TBOX_2"/>
    <property type="match status" value="1"/>
</dbReference>
<feature type="domain" description="T-box" evidence="8">
    <location>
        <begin position="111"/>
        <end position="290"/>
    </location>
</feature>
<feature type="DNA-binding region" description="T-box" evidence="6">
    <location>
        <begin position="116"/>
        <end position="290"/>
    </location>
</feature>
<accession>A0A8S4Q3Q0</accession>
<evidence type="ECO:0000256" key="3">
    <source>
        <dbReference type="ARBA" id="ARBA00023125"/>
    </source>
</evidence>
<feature type="compositionally biased region" description="Basic and acidic residues" evidence="7">
    <location>
        <begin position="329"/>
        <end position="346"/>
    </location>
</feature>
<feature type="compositionally biased region" description="Acidic residues" evidence="7">
    <location>
        <begin position="347"/>
        <end position="359"/>
    </location>
</feature>
<feature type="compositionally biased region" description="Basic and acidic residues" evidence="7">
    <location>
        <begin position="496"/>
        <end position="544"/>
    </location>
</feature>
<dbReference type="GO" id="GO:0000981">
    <property type="term" value="F:DNA-binding transcription factor activity, RNA polymerase II-specific"/>
    <property type="evidence" value="ECO:0007669"/>
    <property type="project" value="TreeGrafter"/>
</dbReference>
<protein>
    <recommendedName>
        <fullName evidence="8">T-box domain-containing protein</fullName>
    </recommendedName>
</protein>
<dbReference type="SUPFAM" id="SSF49417">
    <property type="entry name" value="p53-like transcription factors"/>
    <property type="match status" value="1"/>
</dbReference>
<dbReference type="PANTHER" id="PTHR11267:SF181">
    <property type="entry name" value="OPTOMOTOR-BLIND PROTEIN"/>
    <property type="match status" value="1"/>
</dbReference>
<organism evidence="9 10">
    <name type="scientific">Owenia fusiformis</name>
    <name type="common">Polychaete worm</name>
    <dbReference type="NCBI Taxonomy" id="6347"/>
    <lineage>
        <taxon>Eukaryota</taxon>
        <taxon>Metazoa</taxon>
        <taxon>Spiralia</taxon>
        <taxon>Lophotrochozoa</taxon>
        <taxon>Annelida</taxon>
        <taxon>Polychaeta</taxon>
        <taxon>Sedentaria</taxon>
        <taxon>Canalipalpata</taxon>
        <taxon>Sabellida</taxon>
        <taxon>Oweniida</taxon>
        <taxon>Oweniidae</taxon>
        <taxon>Owenia</taxon>
    </lineage>
</organism>
<evidence type="ECO:0000259" key="8">
    <source>
        <dbReference type="PROSITE" id="PS50252"/>
    </source>
</evidence>
<keyword evidence="10" id="KW-1185">Reference proteome</keyword>
<comment type="subcellular location">
    <subcellularLocation>
        <location evidence="1 6">Nucleus</location>
    </subcellularLocation>
</comment>
<dbReference type="SMART" id="SM00425">
    <property type="entry name" value="TBOX"/>
    <property type="match status" value="1"/>
</dbReference>
<dbReference type="Proteomes" id="UP000749559">
    <property type="component" value="Unassembled WGS sequence"/>
</dbReference>
<feature type="compositionally biased region" description="Polar residues" evidence="7">
    <location>
        <begin position="305"/>
        <end position="317"/>
    </location>
</feature>
<evidence type="ECO:0000256" key="5">
    <source>
        <dbReference type="ARBA" id="ARBA00023242"/>
    </source>
</evidence>
<dbReference type="PROSITE" id="PS01283">
    <property type="entry name" value="TBOX_1"/>
    <property type="match status" value="1"/>
</dbReference>
<feature type="compositionally biased region" description="Low complexity" evidence="7">
    <location>
        <begin position="714"/>
        <end position="732"/>
    </location>
</feature>
<name>A0A8S4Q3Q0_OWEFU</name>
<feature type="compositionally biased region" description="Polar residues" evidence="7">
    <location>
        <begin position="693"/>
        <end position="702"/>
    </location>
</feature>
<dbReference type="InterPro" id="IPR008967">
    <property type="entry name" value="p53-like_TF_DNA-bd_sf"/>
</dbReference>
<evidence type="ECO:0000256" key="2">
    <source>
        <dbReference type="ARBA" id="ARBA00023015"/>
    </source>
</evidence>
<feature type="region of interest" description="Disordered" evidence="7">
    <location>
        <begin position="492"/>
        <end position="553"/>
    </location>
</feature>
<evidence type="ECO:0000313" key="10">
    <source>
        <dbReference type="Proteomes" id="UP000749559"/>
    </source>
</evidence>
<dbReference type="PRINTS" id="PR00937">
    <property type="entry name" value="TBOX"/>
</dbReference>
<evidence type="ECO:0000256" key="7">
    <source>
        <dbReference type="SAM" id="MobiDB-lite"/>
    </source>
</evidence>
<keyword evidence="5 6" id="KW-0539">Nucleus</keyword>
<feature type="compositionally biased region" description="Basic and acidic residues" evidence="7">
    <location>
        <begin position="421"/>
        <end position="442"/>
    </location>
</feature>